<evidence type="ECO:0000256" key="1">
    <source>
        <dbReference type="SAM" id="Phobius"/>
    </source>
</evidence>
<accession>A0ABV5K8W6</accession>
<name>A0ABV5K8W6_9ACTN</name>
<keyword evidence="1" id="KW-0812">Transmembrane</keyword>
<dbReference type="RefSeq" id="WP_140008363.1">
    <property type="nucleotide sequence ID" value="NZ_JBHMDG010000005.1"/>
</dbReference>
<reference evidence="3 4" key="1">
    <citation type="submission" date="2024-09" db="EMBL/GenBank/DDBJ databases">
        <authorList>
            <person name="Sun Q."/>
            <person name="Mori K."/>
        </authorList>
    </citation>
    <scope>NUCLEOTIDE SEQUENCE [LARGE SCALE GENOMIC DNA]</scope>
    <source>
        <strain evidence="3 4">JCM 9626</strain>
    </source>
</reference>
<proteinExistence type="predicted"/>
<keyword evidence="1" id="KW-1133">Transmembrane helix</keyword>
<feature type="transmembrane region" description="Helical" evidence="1">
    <location>
        <begin position="12"/>
        <end position="29"/>
    </location>
</feature>
<comment type="caution">
    <text evidence="3">The sequence shown here is derived from an EMBL/GenBank/DDBJ whole genome shotgun (WGS) entry which is preliminary data.</text>
</comment>
<dbReference type="EMBL" id="JBHMDG010000005">
    <property type="protein sequence ID" value="MFB9312315.1"/>
    <property type="molecule type" value="Genomic_DNA"/>
</dbReference>
<feature type="domain" description="DUF4395" evidence="2">
    <location>
        <begin position="8"/>
        <end position="140"/>
    </location>
</feature>
<dbReference type="InterPro" id="IPR025508">
    <property type="entry name" value="DUF4395"/>
</dbReference>
<gene>
    <name evidence="3" type="ORF">ACFFRI_04605</name>
</gene>
<feature type="transmembrane region" description="Helical" evidence="1">
    <location>
        <begin position="109"/>
        <end position="130"/>
    </location>
</feature>
<keyword evidence="1" id="KW-0472">Membrane</keyword>
<sequence>MPAPDQGIDPRGPQFTAALTAVVLVAVLLTPTPVAPVLLAVQAVLFAWGALAGVQHTPVARLFRALVRPRLAAPDHLEDPAPPRFAQSVGLAFAVLGLVGYAVGLEALALVAVGFALVAALLNAVFRFCLGCEVYLLLRRFTATPAIN</sequence>
<dbReference type="Pfam" id="PF14340">
    <property type="entry name" value="DUF4395"/>
    <property type="match status" value="1"/>
</dbReference>
<dbReference type="Proteomes" id="UP001589750">
    <property type="component" value="Unassembled WGS sequence"/>
</dbReference>
<organism evidence="3 4">
    <name type="scientific">Nocardioides plantarum</name>
    <dbReference type="NCBI Taxonomy" id="29299"/>
    <lineage>
        <taxon>Bacteria</taxon>
        <taxon>Bacillati</taxon>
        <taxon>Actinomycetota</taxon>
        <taxon>Actinomycetes</taxon>
        <taxon>Propionibacteriales</taxon>
        <taxon>Nocardioidaceae</taxon>
        <taxon>Nocardioides</taxon>
    </lineage>
</organism>
<protein>
    <submittedName>
        <fullName evidence="3">DUF4395 domain-containing protein</fullName>
    </submittedName>
</protein>
<feature type="transmembrane region" description="Helical" evidence="1">
    <location>
        <begin position="85"/>
        <end position="103"/>
    </location>
</feature>
<evidence type="ECO:0000313" key="4">
    <source>
        <dbReference type="Proteomes" id="UP001589750"/>
    </source>
</evidence>
<keyword evidence="4" id="KW-1185">Reference proteome</keyword>
<evidence type="ECO:0000259" key="2">
    <source>
        <dbReference type="Pfam" id="PF14340"/>
    </source>
</evidence>
<evidence type="ECO:0000313" key="3">
    <source>
        <dbReference type="EMBL" id="MFB9312315.1"/>
    </source>
</evidence>